<dbReference type="Gene3D" id="3.30.200.20">
    <property type="entry name" value="Phosphorylase Kinase, domain 1"/>
    <property type="match status" value="1"/>
</dbReference>
<name>A0A835IN97_9MAGN</name>
<dbReference type="SUPFAM" id="SSF56112">
    <property type="entry name" value="Protein kinase-like (PK-like)"/>
    <property type="match status" value="1"/>
</dbReference>
<dbReference type="OrthoDB" id="8891264at2759"/>
<dbReference type="InterPro" id="IPR011009">
    <property type="entry name" value="Kinase-like_dom_sf"/>
</dbReference>
<keyword evidence="2" id="KW-1185">Reference proteome</keyword>
<protein>
    <submittedName>
        <fullName evidence="1">Uncharacterized protein</fullName>
    </submittedName>
</protein>
<evidence type="ECO:0000313" key="2">
    <source>
        <dbReference type="Proteomes" id="UP000631114"/>
    </source>
</evidence>
<reference evidence="1 2" key="1">
    <citation type="submission" date="2020-10" db="EMBL/GenBank/DDBJ databases">
        <title>The Coptis chinensis genome and diversification of protoberbering-type alkaloids.</title>
        <authorList>
            <person name="Wang B."/>
            <person name="Shu S."/>
            <person name="Song C."/>
            <person name="Liu Y."/>
        </authorList>
    </citation>
    <scope>NUCLEOTIDE SEQUENCE [LARGE SCALE GENOMIC DNA]</scope>
    <source>
        <strain evidence="1">HL-2020</strain>
        <tissue evidence="1">Leaf</tissue>
    </source>
</reference>
<dbReference type="AlphaFoldDB" id="A0A835IN97"/>
<comment type="caution">
    <text evidence="1">The sequence shown here is derived from an EMBL/GenBank/DDBJ whole genome shotgun (WGS) entry which is preliminary data.</text>
</comment>
<sequence length="202" mass="22882">MVRFMNKARANAILIRHPPEKSRVQGQITIHYKISPYWTPAVQSMNPVRLLGFCLENDEKLLVYEYLPNGSLDKLGVGVIDEAIGVNAKPALSEDSVQQQETAVVGFPLNIVNGYNRTTDCYKIWQRKVLIELLNSDINRLKIVVKRFANVAVKLSGGRGFVHHIMNCANYAPLDMSRIMFLIPVHRNGLTYIFPKCPTDEQ</sequence>
<proteinExistence type="predicted"/>
<gene>
    <name evidence="1" type="ORF">IFM89_016117</name>
</gene>
<organism evidence="1 2">
    <name type="scientific">Coptis chinensis</name>
    <dbReference type="NCBI Taxonomy" id="261450"/>
    <lineage>
        <taxon>Eukaryota</taxon>
        <taxon>Viridiplantae</taxon>
        <taxon>Streptophyta</taxon>
        <taxon>Embryophyta</taxon>
        <taxon>Tracheophyta</taxon>
        <taxon>Spermatophyta</taxon>
        <taxon>Magnoliopsida</taxon>
        <taxon>Ranunculales</taxon>
        <taxon>Ranunculaceae</taxon>
        <taxon>Coptidoideae</taxon>
        <taxon>Coptis</taxon>
    </lineage>
</organism>
<evidence type="ECO:0000313" key="1">
    <source>
        <dbReference type="EMBL" id="KAF9621076.1"/>
    </source>
</evidence>
<dbReference type="EMBL" id="JADFTS010000002">
    <property type="protein sequence ID" value="KAF9621076.1"/>
    <property type="molecule type" value="Genomic_DNA"/>
</dbReference>
<accession>A0A835IN97</accession>
<dbReference type="Proteomes" id="UP000631114">
    <property type="component" value="Unassembled WGS sequence"/>
</dbReference>